<dbReference type="Gene3D" id="3.50.50.60">
    <property type="entry name" value="FAD/NAD(P)-binding domain"/>
    <property type="match status" value="1"/>
</dbReference>
<gene>
    <name evidence="6" type="ORF">QQ020_16770</name>
</gene>
<dbReference type="Gene3D" id="3.30.9.10">
    <property type="entry name" value="D-Amino Acid Oxidase, subunit A, domain 2"/>
    <property type="match status" value="1"/>
</dbReference>
<dbReference type="PANTHER" id="PTHR13847:SF286">
    <property type="entry name" value="D-AMINO ACID DEHYDROGENASE"/>
    <property type="match status" value="1"/>
</dbReference>
<protein>
    <submittedName>
        <fullName evidence="6">TIGR03364 family FAD-dependent oxidoreductase</fullName>
    </submittedName>
</protein>
<evidence type="ECO:0000256" key="2">
    <source>
        <dbReference type="ARBA" id="ARBA00009410"/>
    </source>
</evidence>
<name>A0ABT8L7P6_9BACT</name>
<comment type="cofactor">
    <cofactor evidence="1">
        <name>FAD</name>
        <dbReference type="ChEBI" id="CHEBI:57692"/>
    </cofactor>
</comment>
<organism evidence="6 7">
    <name type="scientific">Agaribacillus aureus</name>
    <dbReference type="NCBI Taxonomy" id="3051825"/>
    <lineage>
        <taxon>Bacteria</taxon>
        <taxon>Pseudomonadati</taxon>
        <taxon>Bacteroidota</taxon>
        <taxon>Cytophagia</taxon>
        <taxon>Cytophagales</taxon>
        <taxon>Splendidivirgaceae</taxon>
        <taxon>Agaribacillus</taxon>
    </lineage>
</organism>
<sequence>MRKKKAIVVGAGVVGLATARALALKDFHVEVFERNPKARGASVRNFGMVWPVGQPAGKLYERALRSRSIWKEMAGLADIWYGEVGSLHLAYRPEELAVIEEFANKNPQYKVLTGAEALQKSEAVVSKGLMGALWSSEELIVDPREAIAAIPGTLEQKYGVRFHWGKSVTEVTYPNIRTGHETHEADLIYICSGADFETLFPEEFKQANITKCKLQMMRLVSQPQDWKIGPALCGGITMVHYNSFKAMESHEAMRLYYESNFQDHLKWGLNVMVSQNGQGELTIGDSHEYGLDLEPFNKKIIDDMILQYLSTFAQFKDWTIGTHWNGVYSKMQDGTTEIVLTPQDGVTIINGLGGAGMTLSFGLAEEVIEPV</sequence>
<evidence type="ECO:0000313" key="6">
    <source>
        <dbReference type="EMBL" id="MDN5213728.1"/>
    </source>
</evidence>
<evidence type="ECO:0000256" key="3">
    <source>
        <dbReference type="ARBA" id="ARBA00022630"/>
    </source>
</evidence>
<proteinExistence type="inferred from homology"/>
<dbReference type="NCBIfam" id="TIGR03364">
    <property type="entry name" value="HpnW_proposed"/>
    <property type="match status" value="1"/>
</dbReference>
<dbReference type="EMBL" id="JAUJEB010000003">
    <property type="protein sequence ID" value="MDN5213728.1"/>
    <property type="molecule type" value="Genomic_DNA"/>
</dbReference>
<comment type="caution">
    <text evidence="6">The sequence shown here is derived from an EMBL/GenBank/DDBJ whole genome shotgun (WGS) entry which is preliminary data.</text>
</comment>
<keyword evidence="3" id="KW-0285">Flavoprotein</keyword>
<dbReference type="InterPro" id="IPR017741">
    <property type="entry name" value="FAD-dependent_OxRdtase_HpnW"/>
</dbReference>
<feature type="domain" description="FAD dependent oxidoreductase" evidence="5">
    <location>
        <begin position="6"/>
        <end position="368"/>
    </location>
</feature>
<dbReference type="InterPro" id="IPR036188">
    <property type="entry name" value="FAD/NAD-bd_sf"/>
</dbReference>
<accession>A0ABT8L7P6</accession>
<dbReference type="InterPro" id="IPR006076">
    <property type="entry name" value="FAD-dep_OxRdtase"/>
</dbReference>
<dbReference type="RefSeq" id="WP_346759065.1">
    <property type="nucleotide sequence ID" value="NZ_JAUJEB010000003.1"/>
</dbReference>
<comment type="similarity">
    <text evidence="2">Belongs to the DadA oxidoreductase family.</text>
</comment>
<evidence type="ECO:0000256" key="4">
    <source>
        <dbReference type="ARBA" id="ARBA00023002"/>
    </source>
</evidence>
<keyword evidence="7" id="KW-1185">Reference proteome</keyword>
<dbReference type="Proteomes" id="UP001172083">
    <property type="component" value="Unassembled WGS sequence"/>
</dbReference>
<evidence type="ECO:0000313" key="7">
    <source>
        <dbReference type="Proteomes" id="UP001172083"/>
    </source>
</evidence>
<dbReference type="PANTHER" id="PTHR13847">
    <property type="entry name" value="SARCOSINE DEHYDROGENASE-RELATED"/>
    <property type="match status" value="1"/>
</dbReference>
<reference evidence="6" key="1">
    <citation type="submission" date="2023-06" db="EMBL/GenBank/DDBJ databases">
        <title>Genomic of Agaribacillus aureum.</title>
        <authorList>
            <person name="Wang G."/>
        </authorList>
    </citation>
    <scope>NUCLEOTIDE SEQUENCE</scope>
    <source>
        <strain evidence="6">BMA12</strain>
    </source>
</reference>
<evidence type="ECO:0000259" key="5">
    <source>
        <dbReference type="Pfam" id="PF01266"/>
    </source>
</evidence>
<dbReference type="Pfam" id="PF01266">
    <property type="entry name" value="DAO"/>
    <property type="match status" value="1"/>
</dbReference>
<evidence type="ECO:0000256" key="1">
    <source>
        <dbReference type="ARBA" id="ARBA00001974"/>
    </source>
</evidence>
<keyword evidence="4" id="KW-0560">Oxidoreductase</keyword>
<dbReference type="SUPFAM" id="SSF51971">
    <property type="entry name" value="Nucleotide-binding domain"/>
    <property type="match status" value="1"/>
</dbReference>